<evidence type="ECO:0000313" key="3">
    <source>
        <dbReference type="Proteomes" id="UP000179807"/>
    </source>
</evidence>
<feature type="region of interest" description="Disordered" evidence="1">
    <location>
        <begin position="653"/>
        <end position="672"/>
    </location>
</feature>
<dbReference type="VEuPathDB" id="TrichDB:TRFO_27052"/>
<accession>A0A1J4K346</accession>
<dbReference type="EMBL" id="MLAK01000764">
    <property type="protein sequence ID" value="OHT05248.1"/>
    <property type="molecule type" value="Genomic_DNA"/>
</dbReference>
<feature type="region of interest" description="Disordered" evidence="1">
    <location>
        <begin position="1255"/>
        <end position="1286"/>
    </location>
</feature>
<dbReference type="RefSeq" id="XP_068358384.1">
    <property type="nucleotide sequence ID" value="XM_068505310.1"/>
</dbReference>
<dbReference type="GeneID" id="94840014"/>
<reference evidence="2" key="1">
    <citation type="submission" date="2016-10" db="EMBL/GenBank/DDBJ databases">
        <authorList>
            <person name="Benchimol M."/>
            <person name="Almeida L.G."/>
            <person name="Vasconcelos A.T."/>
            <person name="Perreira-Neves A."/>
            <person name="Rosa I.A."/>
            <person name="Tasca T."/>
            <person name="Bogo M.R."/>
            <person name="de Souza W."/>
        </authorList>
    </citation>
    <scope>NUCLEOTIDE SEQUENCE [LARGE SCALE GENOMIC DNA]</scope>
    <source>
        <strain evidence="2">K</strain>
    </source>
</reference>
<keyword evidence="3" id="KW-1185">Reference proteome</keyword>
<proteinExistence type="predicted"/>
<organism evidence="2 3">
    <name type="scientific">Tritrichomonas foetus</name>
    <dbReference type="NCBI Taxonomy" id="1144522"/>
    <lineage>
        <taxon>Eukaryota</taxon>
        <taxon>Metamonada</taxon>
        <taxon>Parabasalia</taxon>
        <taxon>Tritrichomonadida</taxon>
        <taxon>Tritrichomonadidae</taxon>
        <taxon>Tritrichomonas</taxon>
    </lineage>
</organism>
<name>A0A1J4K346_9EUKA</name>
<evidence type="ECO:0000313" key="2">
    <source>
        <dbReference type="EMBL" id="OHT05248.1"/>
    </source>
</evidence>
<sequence>MLSTLNNTCTFIIIGNDPSFTKDNQIFVNYSLLSTAQFIEKLLKNVLSIPQENIITFAYGKKNNYLNLLNKTQRKVITQLCNKEILFQLSSDLSSYHFFQKMEHLYKLVETESNCHKNENIWLFFLDHGNHGSLNKIPYIKIYQAVLRGSPQSIRIFSDHHSDSIISSIEQYSRLYQKICLATKSLSDNQTFILTFIPDYVMMAKKMSYNLFFYELDWLVTVCDDENYGYIDQLSELFQGRNYSFYKTLDPDTPVSEYIDIFFPDVQNIDEIETIINTLQIHTVGQLISAVIYYNHIPITKGNIPIMTLKNANIFLSLCGENEKNHKKLVIKPGKEEEIKLIILAEKGIEISFIPVIEESGEILLKIKFQQEKEIKLVLEFEPKNTKKMIKTEPDQSIRLNIHKNMGSEGENKEISPNEQKEKAMKVILKVEERNEIKFISKANEENAIKVILKDDQENRIKLMIKLEQEIDAETKHIMLPEHAYEMEFLTSVSNINFKFIYPPVSDCRVFATSGIYSQPFTFIGIPISPQFKINAGSPGASEIHEIFLRNSNDCVDFHCIEAILTISKDGKYKEYPLGTSNDKNRIHWMRFFPRHDSTDNFQYDRVLKIIQKDVKKKVYAMRGIRELVCNVLENLTVSLSCVENDSKSINLGNSNFPESHDSPTEKSQTTKKISFHARKEKMNEITLYARIAENEIRMISAISLISTLSFQLPLKKALKYIFKSLPEEYAIVGIISRFLGQTGYQTGLFSVTAITELFKITDEVLHNHGIDPSSASRTFVIKSSNVLRLMTLSSIALIIITYNNHDFLKNSIANIMNEQFNNRFHLINLELNKINCEKIFILGIHYVKELIAQELIPSTELLKNKIDLCIHVAQDQMITLTQVPIIPQFENPDLDLLKNDTEYEQTIINKFEQTIHNNVGTSEFLKAALLSIIMNPKIVPRSTISTEIINLISHKILNIRNTIVENIYHHLDQNLDPSIFEVIASKLMSIYISNKMEANIMRIIAFKLREHVLNSIFFPRNPKTIQEIEHLFRNSHEKAVSFITNSLTELLEVIREPFKFDEDFIENVSNGNYHEDNCNKNYQKENEEEENHSHQLNQQNEHINSTENQEIHTNINSQSSFEYEKTFEKEIANNFKKSFPNLGVCTAMKIISSYFLIDNPITIPMIEVIDKVIQDLPEPIQIKMTENDILQLVGLGKFDTHPLKRIRYRENKLAELDYYSKNDQSLIKIETEIDKYCYDDGIFTEKIQSNEYKDNYENNKNDKTDRYEYDEESENDNGPYNYKSKLTEEEIAKLRE</sequence>
<protein>
    <submittedName>
        <fullName evidence="2">Uncharacterized protein</fullName>
    </submittedName>
</protein>
<comment type="caution">
    <text evidence="2">The sequence shown here is derived from an EMBL/GenBank/DDBJ whole genome shotgun (WGS) entry which is preliminary data.</text>
</comment>
<gene>
    <name evidence="2" type="ORF">TRFO_27052</name>
</gene>
<dbReference type="Proteomes" id="UP000179807">
    <property type="component" value="Unassembled WGS sequence"/>
</dbReference>
<evidence type="ECO:0000256" key="1">
    <source>
        <dbReference type="SAM" id="MobiDB-lite"/>
    </source>
</evidence>
<feature type="compositionally biased region" description="Basic and acidic residues" evidence="1">
    <location>
        <begin position="1255"/>
        <end position="1268"/>
    </location>
</feature>